<dbReference type="Proteomes" id="UP000035159">
    <property type="component" value="Chromosome"/>
</dbReference>
<dbReference type="RefSeq" id="WP_047754234.1">
    <property type="nucleotide sequence ID" value="NZ_CAJUHA010000013.1"/>
</dbReference>
<dbReference type="InterPro" id="IPR037284">
    <property type="entry name" value="SUF_FeS_clus_asmbl_SufBD_sf"/>
</dbReference>
<dbReference type="PATRIC" id="fig|1330330.3.peg.777"/>
<proteinExistence type="inferred from homology"/>
<accession>A0A0G2ZC13</accession>
<organism evidence="3 4">
    <name type="scientific">Kosmotoga pacifica</name>
    <dbReference type="NCBI Taxonomy" id="1330330"/>
    <lineage>
        <taxon>Bacteria</taxon>
        <taxon>Thermotogati</taxon>
        <taxon>Thermotogota</taxon>
        <taxon>Thermotogae</taxon>
        <taxon>Kosmotogales</taxon>
        <taxon>Kosmotogaceae</taxon>
        <taxon>Kosmotoga</taxon>
    </lineage>
</organism>
<evidence type="ECO:0000313" key="3">
    <source>
        <dbReference type="EMBL" id="AKI97099.1"/>
    </source>
</evidence>
<name>A0A0G2ZC13_9BACT</name>
<evidence type="ECO:0000259" key="2">
    <source>
        <dbReference type="Pfam" id="PF01458"/>
    </source>
</evidence>
<dbReference type="STRING" id="1330330.IX53_03870"/>
<keyword evidence="4" id="KW-1185">Reference proteome</keyword>
<reference evidence="3 4" key="1">
    <citation type="submission" date="2015-04" db="EMBL/GenBank/DDBJ databases">
        <title>Complete Genome Sequence of Kosmotoga pacifica SLHLJ1.</title>
        <authorList>
            <person name="Jiang L.J."/>
            <person name="Shao Z.Z."/>
            <person name="Jebbar M."/>
        </authorList>
    </citation>
    <scope>NUCLEOTIDE SEQUENCE [LARGE SCALE GENOMIC DNA]</scope>
    <source>
        <strain evidence="3 4">SLHLJ1</strain>
    </source>
</reference>
<gene>
    <name evidence="3" type="ORF">IX53_03870</name>
</gene>
<sequence>MNMEKTLNLIHNEFKMLEPLPAILDIKDYSEDDFLPALDRCSEACDSFKRRAYEEYKTLKFPKWKRAPLEDLQLVKPIPNSKYIIEGPEIIRPMSEIKNFEKELLLNLDFQGSDRKFTLLADAFSREGVIIYTEKETNYTEPIFLNAMSEGFLASNLIVVGESSRLSIVFYGQNEGTFRAITNRFLLRKNAQLNVLFVNFASNNAYQFFNNYYLLDENARLQLYDINLGGEVTAPYHLVKAAAQGAKAVVKPLFFPANHEKIDMLYLGRITASEATVEIEGIGAVSGYSKAIFRGFIDIKKGAKNANGTEHSSTVMLSDTAIVQSIPSLFVDENEVNASHAASVGTVESEKIYYLMTRGLSKNEALKLVVTGAFDPVIEEIGRIFGEGAVGGVRDVIGERIG</sequence>
<dbReference type="InterPro" id="IPR000825">
    <property type="entry name" value="SUF_FeS_clus_asmbl_SufBD_core"/>
</dbReference>
<dbReference type="SUPFAM" id="SSF101960">
    <property type="entry name" value="Stabilizer of iron transporter SufD"/>
    <property type="match status" value="1"/>
</dbReference>
<dbReference type="PANTHER" id="PTHR30508:SF1">
    <property type="entry name" value="UPF0051 PROTEIN ABCI8, CHLOROPLASTIC-RELATED"/>
    <property type="match status" value="1"/>
</dbReference>
<dbReference type="AlphaFoldDB" id="A0A0G2ZC13"/>
<dbReference type="GO" id="GO:0016226">
    <property type="term" value="P:iron-sulfur cluster assembly"/>
    <property type="evidence" value="ECO:0007669"/>
    <property type="project" value="InterPro"/>
</dbReference>
<comment type="similarity">
    <text evidence="1">Belongs to the iron-sulfur cluster assembly SufBD family.</text>
</comment>
<dbReference type="EMBL" id="CP011232">
    <property type="protein sequence ID" value="AKI97099.1"/>
    <property type="molecule type" value="Genomic_DNA"/>
</dbReference>
<evidence type="ECO:0000256" key="1">
    <source>
        <dbReference type="ARBA" id="ARBA00043967"/>
    </source>
</evidence>
<evidence type="ECO:0000313" key="4">
    <source>
        <dbReference type="Proteomes" id="UP000035159"/>
    </source>
</evidence>
<feature type="domain" description="SUF system FeS cluster assembly SufBD core" evidence="2">
    <location>
        <begin position="146"/>
        <end position="372"/>
    </location>
</feature>
<protein>
    <recommendedName>
        <fullName evidence="2">SUF system FeS cluster assembly SufBD core domain-containing protein</fullName>
    </recommendedName>
</protein>
<dbReference type="PANTHER" id="PTHR30508">
    <property type="entry name" value="FES CLUSTER ASSEMBLY PROTEIN SUF"/>
    <property type="match status" value="1"/>
</dbReference>
<dbReference type="InterPro" id="IPR055346">
    <property type="entry name" value="Fe-S_cluster_assembly_SufBD"/>
</dbReference>
<dbReference type="KEGG" id="kpf:IX53_03870"/>
<dbReference type="Pfam" id="PF01458">
    <property type="entry name" value="SUFBD_core"/>
    <property type="match status" value="1"/>
</dbReference>
<dbReference type="OrthoDB" id="9803529at2"/>